<comment type="caution">
    <text evidence="1">The sequence shown here is derived from an EMBL/GenBank/DDBJ whole genome shotgun (WGS) entry which is preliminary data.</text>
</comment>
<dbReference type="Proteomes" id="UP000266861">
    <property type="component" value="Unassembled WGS sequence"/>
</dbReference>
<proteinExistence type="predicted"/>
<keyword evidence="2" id="KW-1185">Reference proteome</keyword>
<reference evidence="1 2" key="1">
    <citation type="submission" date="2018-08" db="EMBL/GenBank/DDBJ databases">
        <title>Genome and evolution of the arbuscular mycorrhizal fungus Diversispora epigaea (formerly Glomus versiforme) and its bacterial endosymbionts.</title>
        <authorList>
            <person name="Sun X."/>
            <person name="Fei Z."/>
            <person name="Harrison M."/>
        </authorList>
    </citation>
    <scope>NUCLEOTIDE SEQUENCE [LARGE SCALE GENOMIC DNA]</scope>
    <source>
        <strain evidence="1 2">IT104</strain>
    </source>
</reference>
<evidence type="ECO:0000313" key="2">
    <source>
        <dbReference type="Proteomes" id="UP000266861"/>
    </source>
</evidence>
<protein>
    <submittedName>
        <fullName evidence="1">Uncharacterized protein</fullName>
    </submittedName>
</protein>
<dbReference type="AlphaFoldDB" id="A0A397JTY6"/>
<gene>
    <name evidence="1" type="ORF">Glove_23g175</name>
</gene>
<organism evidence="1 2">
    <name type="scientific">Diversispora epigaea</name>
    <dbReference type="NCBI Taxonomy" id="1348612"/>
    <lineage>
        <taxon>Eukaryota</taxon>
        <taxon>Fungi</taxon>
        <taxon>Fungi incertae sedis</taxon>
        <taxon>Mucoromycota</taxon>
        <taxon>Glomeromycotina</taxon>
        <taxon>Glomeromycetes</taxon>
        <taxon>Diversisporales</taxon>
        <taxon>Diversisporaceae</taxon>
        <taxon>Diversispora</taxon>
    </lineage>
</organism>
<accession>A0A397JTY6</accession>
<name>A0A397JTY6_9GLOM</name>
<sequence length="107" mass="12702">MIKYIIALTRYKYHPIKDNPMIIQSNSFKLNQNKLLFISHFTTLRQQQTSLHFTTLRKLHFTSLHFTNNKLQFTSLTSPTTNFTSQHFANNKLHFNNKQQTTNSNNK</sequence>
<dbReference type="EMBL" id="PQFF01000021">
    <property type="protein sequence ID" value="RHZ88353.1"/>
    <property type="molecule type" value="Genomic_DNA"/>
</dbReference>
<evidence type="ECO:0000313" key="1">
    <source>
        <dbReference type="EMBL" id="RHZ88353.1"/>
    </source>
</evidence>